<dbReference type="Gene3D" id="3.40.50.2300">
    <property type="match status" value="1"/>
</dbReference>
<dbReference type="InterPro" id="IPR011006">
    <property type="entry name" value="CheY-like_superfamily"/>
</dbReference>
<dbReference type="OrthoDB" id="9780593at2"/>
<dbReference type="SUPFAM" id="SSF52172">
    <property type="entry name" value="CheY-like"/>
    <property type="match status" value="1"/>
</dbReference>
<dbReference type="InterPro" id="IPR001789">
    <property type="entry name" value="Sig_transdc_resp-reg_receiver"/>
</dbReference>
<keyword evidence="1 3" id="KW-0597">Phosphoprotein</keyword>
<dbReference type="Pfam" id="PF00072">
    <property type="entry name" value="Response_reg"/>
    <property type="match status" value="1"/>
</dbReference>
<proteinExistence type="predicted"/>
<evidence type="ECO:0000313" key="6">
    <source>
        <dbReference type="EMBL" id="AWI55503.1"/>
    </source>
</evidence>
<name>A0A2U8FWU6_9BURK</name>
<dbReference type="InterPro" id="IPR016032">
    <property type="entry name" value="Sig_transdc_resp-reg_C-effctor"/>
</dbReference>
<geneLocation type="plasmid" evidence="7">
    <name>ptb101</name>
</geneLocation>
<gene>
    <name evidence="6" type="ORF">DEH84_18125</name>
</gene>
<dbReference type="PRINTS" id="PR00038">
    <property type="entry name" value="HTHLUXR"/>
</dbReference>
<evidence type="ECO:0000259" key="5">
    <source>
        <dbReference type="PROSITE" id="PS50110"/>
    </source>
</evidence>
<dbReference type="PROSITE" id="PS50043">
    <property type="entry name" value="HTH_LUXR_2"/>
    <property type="match status" value="1"/>
</dbReference>
<sequence length="209" mass="23083">MTINVMLVDDHAVVRAGYKRLIDNEPGLRVIAEAECIAEAQEAMRSHEVNVAVMDLALRGESGIEGIKRLGGRYPHLRIMVFSMYDHCVYVSQALRYGALGYVTKYARPMEMLSALRKVAAGQRALSSDIVEILAQHAAGGGSPLHDLTPREFEILRMTANGLTPNDIAAHIKLSPKTIFNQLSAIRSKLNVRSDIQLYRLALEEGLVD</sequence>
<evidence type="ECO:0000313" key="7">
    <source>
        <dbReference type="Proteomes" id="UP000244892"/>
    </source>
</evidence>
<dbReference type="InterPro" id="IPR039420">
    <property type="entry name" value="WalR-like"/>
</dbReference>
<dbReference type="CDD" id="cd06170">
    <property type="entry name" value="LuxR_C_like"/>
    <property type="match status" value="1"/>
</dbReference>
<dbReference type="CDD" id="cd17535">
    <property type="entry name" value="REC_NarL-like"/>
    <property type="match status" value="1"/>
</dbReference>
<keyword evidence="7" id="KW-1185">Reference proteome</keyword>
<accession>A0A2U8FWU6</accession>
<dbReference type="SMART" id="SM00448">
    <property type="entry name" value="REC"/>
    <property type="match status" value="1"/>
</dbReference>
<keyword evidence="2 6" id="KW-0238">DNA-binding</keyword>
<dbReference type="AlphaFoldDB" id="A0A2U8FWU6"/>
<dbReference type="PANTHER" id="PTHR43214:SF43">
    <property type="entry name" value="TWO-COMPONENT RESPONSE REGULATOR"/>
    <property type="match status" value="1"/>
</dbReference>
<organism evidence="6 7">
    <name type="scientific">Aquabacterium olei</name>
    <dbReference type="NCBI Taxonomy" id="1296669"/>
    <lineage>
        <taxon>Bacteria</taxon>
        <taxon>Pseudomonadati</taxon>
        <taxon>Pseudomonadota</taxon>
        <taxon>Betaproteobacteria</taxon>
        <taxon>Burkholderiales</taxon>
        <taxon>Aquabacterium</taxon>
    </lineage>
</organism>
<dbReference type="EMBL" id="CP029211">
    <property type="protein sequence ID" value="AWI55503.1"/>
    <property type="molecule type" value="Genomic_DNA"/>
</dbReference>
<dbReference type="GO" id="GO:0006355">
    <property type="term" value="P:regulation of DNA-templated transcription"/>
    <property type="evidence" value="ECO:0007669"/>
    <property type="project" value="InterPro"/>
</dbReference>
<reference evidence="6 7" key="1">
    <citation type="submission" date="2018-05" db="EMBL/GenBank/DDBJ databases">
        <title>complete genome sequence of Aquabacterium olei NBRC 110486.</title>
        <authorList>
            <person name="Tang B."/>
            <person name="Chang J."/>
            <person name="Zhang L."/>
            <person name="Yang H."/>
        </authorList>
    </citation>
    <scope>NUCLEOTIDE SEQUENCE [LARGE SCALE GENOMIC DNA]</scope>
    <source>
        <strain evidence="6 7">NBRC 110486</strain>
        <plasmid evidence="7">Plasmid ptb101</plasmid>
    </source>
</reference>
<dbReference type="RefSeq" id="WP_109038613.1">
    <property type="nucleotide sequence ID" value="NZ_CP029211.1"/>
</dbReference>
<protein>
    <submittedName>
        <fullName evidence="6">DNA-binding response regulator</fullName>
    </submittedName>
</protein>
<feature type="domain" description="Response regulatory" evidence="5">
    <location>
        <begin position="4"/>
        <end position="120"/>
    </location>
</feature>
<keyword evidence="6" id="KW-0614">Plasmid</keyword>
<evidence type="ECO:0000259" key="4">
    <source>
        <dbReference type="PROSITE" id="PS50043"/>
    </source>
</evidence>
<dbReference type="SMART" id="SM00421">
    <property type="entry name" value="HTH_LUXR"/>
    <property type="match status" value="1"/>
</dbReference>
<feature type="domain" description="HTH luxR-type" evidence="4">
    <location>
        <begin position="141"/>
        <end position="206"/>
    </location>
</feature>
<dbReference type="Pfam" id="PF00196">
    <property type="entry name" value="GerE"/>
    <property type="match status" value="1"/>
</dbReference>
<evidence type="ECO:0000256" key="2">
    <source>
        <dbReference type="ARBA" id="ARBA00023125"/>
    </source>
</evidence>
<dbReference type="PANTHER" id="PTHR43214">
    <property type="entry name" value="TWO-COMPONENT RESPONSE REGULATOR"/>
    <property type="match status" value="1"/>
</dbReference>
<dbReference type="KEGG" id="aon:DEH84_18125"/>
<dbReference type="InterPro" id="IPR058245">
    <property type="entry name" value="NreC/VraR/RcsB-like_REC"/>
</dbReference>
<dbReference type="SUPFAM" id="SSF46894">
    <property type="entry name" value="C-terminal effector domain of the bipartite response regulators"/>
    <property type="match status" value="1"/>
</dbReference>
<evidence type="ECO:0000256" key="1">
    <source>
        <dbReference type="ARBA" id="ARBA00022553"/>
    </source>
</evidence>
<dbReference type="GO" id="GO:0003677">
    <property type="term" value="F:DNA binding"/>
    <property type="evidence" value="ECO:0007669"/>
    <property type="project" value="UniProtKB-KW"/>
</dbReference>
<dbReference type="GO" id="GO:0000160">
    <property type="term" value="P:phosphorelay signal transduction system"/>
    <property type="evidence" value="ECO:0007669"/>
    <property type="project" value="InterPro"/>
</dbReference>
<feature type="modified residue" description="4-aspartylphosphate" evidence="3">
    <location>
        <position position="55"/>
    </location>
</feature>
<dbReference type="PROSITE" id="PS50110">
    <property type="entry name" value="RESPONSE_REGULATORY"/>
    <property type="match status" value="1"/>
</dbReference>
<dbReference type="Proteomes" id="UP000244892">
    <property type="component" value="Plasmid pTB101"/>
</dbReference>
<evidence type="ECO:0000256" key="3">
    <source>
        <dbReference type="PROSITE-ProRule" id="PRU00169"/>
    </source>
</evidence>
<dbReference type="InterPro" id="IPR000792">
    <property type="entry name" value="Tscrpt_reg_LuxR_C"/>
</dbReference>